<dbReference type="GeneID" id="19117363"/>
<keyword evidence="3" id="KW-0949">S-adenosyl-L-methionine</keyword>
<protein>
    <recommendedName>
        <fullName evidence="7">Methyltransferase domain-containing protein</fullName>
    </recommendedName>
</protein>
<dbReference type="InterPro" id="IPR029063">
    <property type="entry name" value="SAM-dependent_MTases_sf"/>
</dbReference>
<gene>
    <name evidence="5" type="ORF">BAUCODRAFT_80619</name>
</gene>
<dbReference type="PANTHER" id="PTHR35897">
    <property type="entry name" value="METHYLTRANSFERASE AUSD"/>
    <property type="match status" value="1"/>
</dbReference>
<dbReference type="OMA" id="WAISKYP"/>
<proteinExistence type="inferred from homology"/>
<comment type="similarity">
    <text evidence="4">Belongs to the class I-like SAM-binding methyltransferase superfamily.</text>
</comment>
<dbReference type="OrthoDB" id="2094832at2759"/>
<comment type="pathway">
    <text evidence="1">Secondary metabolite biosynthesis.</text>
</comment>
<dbReference type="SUPFAM" id="SSF53335">
    <property type="entry name" value="S-adenosyl-L-methionine-dependent methyltransferases"/>
    <property type="match status" value="1"/>
</dbReference>
<dbReference type="Proteomes" id="UP000011761">
    <property type="component" value="Unassembled WGS sequence"/>
</dbReference>
<reference evidence="5 6" key="1">
    <citation type="journal article" date="2012" name="PLoS Pathog.">
        <title>Diverse lifestyles and strategies of plant pathogenesis encoded in the genomes of eighteen Dothideomycetes fungi.</title>
        <authorList>
            <person name="Ohm R.A."/>
            <person name="Feau N."/>
            <person name="Henrissat B."/>
            <person name="Schoch C.L."/>
            <person name="Horwitz B.A."/>
            <person name="Barry K.W."/>
            <person name="Condon B.J."/>
            <person name="Copeland A.C."/>
            <person name="Dhillon B."/>
            <person name="Glaser F."/>
            <person name="Hesse C.N."/>
            <person name="Kosti I."/>
            <person name="LaButti K."/>
            <person name="Lindquist E.A."/>
            <person name="Lucas S."/>
            <person name="Salamov A.A."/>
            <person name="Bradshaw R.E."/>
            <person name="Ciuffetti L."/>
            <person name="Hamelin R.C."/>
            <person name="Kema G.H.J."/>
            <person name="Lawrence C."/>
            <person name="Scott J.A."/>
            <person name="Spatafora J.W."/>
            <person name="Turgeon B.G."/>
            <person name="de Wit P.J.G.M."/>
            <person name="Zhong S."/>
            <person name="Goodwin S.B."/>
            <person name="Grigoriev I.V."/>
        </authorList>
    </citation>
    <scope>NUCLEOTIDE SEQUENCE [LARGE SCALE GENOMIC DNA]</scope>
    <source>
        <strain evidence="5 6">UAMH 10762</strain>
    </source>
</reference>
<evidence type="ECO:0008006" key="7">
    <source>
        <dbReference type="Google" id="ProtNLM"/>
    </source>
</evidence>
<evidence type="ECO:0000256" key="2">
    <source>
        <dbReference type="ARBA" id="ARBA00022679"/>
    </source>
</evidence>
<dbReference type="InterPro" id="IPR051654">
    <property type="entry name" value="Meroterpenoid_MTases"/>
</dbReference>
<dbReference type="eggNOG" id="ENOG502S21N">
    <property type="taxonomic scope" value="Eukaryota"/>
</dbReference>
<evidence type="ECO:0000256" key="4">
    <source>
        <dbReference type="ARBA" id="ARBA00038314"/>
    </source>
</evidence>
<dbReference type="EMBL" id="KB445564">
    <property type="protein sequence ID" value="EMC91143.1"/>
    <property type="molecule type" value="Genomic_DNA"/>
</dbReference>
<dbReference type="AlphaFoldDB" id="M2MIP7"/>
<name>M2MIP7_BAUPA</name>
<accession>M2MIP7</accession>
<dbReference type="GO" id="GO:0016740">
    <property type="term" value="F:transferase activity"/>
    <property type="evidence" value="ECO:0007669"/>
    <property type="project" value="UniProtKB-KW"/>
</dbReference>
<dbReference type="HOGENOM" id="CLU_051542_0_1_1"/>
<keyword evidence="2" id="KW-0808">Transferase</keyword>
<evidence type="ECO:0000313" key="5">
    <source>
        <dbReference type="EMBL" id="EMC91143.1"/>
    </source>
</evidence>
<dbReference type="RefSeq" id="XP_007681541.1">
    <property type="nucleotide sequence ID" value="XM_007683351.1"/>
</dbReference>
<organism evidence="5 6">
    <name type="scientific">Baudoinia panamericana (strain UAMH 10762)</name>
    <name type="common">Angels' share fungus</name>
    <name type="synonym">Baudoinia compniacensis (strain UAMH 10762)</name>
    <dbReference type="NCBI Taxonomy" id="717646"/>
    <lineage>
        <taxon>Eukaryota</taxon>
        <taxon>Fungi</taxon>
        <taxon>Dikarya</taxon>
        <taxon>Ascomycota</taxon>
        <taxon>Pezizomycotina</taxon>
        <taxon>Dothideomycetes</taxon>
        <taxon>Dothideomycetidae</taxon>
        <taxon>Mycosphaerellales</taxon>
        <taxon>Teratosphaeriaceae</taxon>
        <taxon>Baudoinia</taxon>
    </lineage>
</organism>
<evidence type="ECO:0000313" key="6">
    <source>
        <dbReference type="Proteomes" id="UP000011761"/>
    </source>
</evidence>
<sequence>MADAPLNRSTDVTWYDQELGDLQPAALEVLQRYSNIPPDHVREHVHAIRDKAWAIWPYPCIGGFRFLDLNLPTMPQYPEILSRLHPPNNHTLLDLGCCFGQELRRLILDGAPATHLHGCDLRPEFLELGYDLFLDRATCPAHFFPADIFHPTTRALDALAGRINIVNASSLFHLFPRPDQLRLATRLVALLAPRPGSMVLGRQVANLTAGHYPDRTHDGGVVYRHNERSWQALWDEVGAATGTRWHAWSELWLPPRYKNTLCGEDGKRQSRFCVTRL</sequence>
<dbReference type="KEGG" id="bcom:BAUCODRAFT_80619"/>
<keyword evidence="6" id="KW-1185">Reference proteome</keyword>
<evidence type="ECO:0000256" key="3">
    <source>
        <dbReference type="ARBA" id="ARBA00022691"/>
    </source>
</evidence>
<dbReference type="Gene3D" id="3.40.50.150">
    <property type="entry name" value="Vaccinia Virus protein VP39"/>
    <property type="match status" value="1"/>
</dbReference>
<dbReference type="PANTHER" id="PTHR35897:SF1">
    <property type="entry name" value="METHYLTRANSFERASE AUSD"/>
    <property type="match status" value="1"/>
</dbReference>
<evidence type="ECO:0000256" key="1">
    <source>
        <dbReference type="ARBA" id="ARBA00005179"/>
    </source>
</evidence>